<feature type="transmembrane region" description="Helical" evidence="1">
    <location>
        <begin position="6"/>
        <end position="24"/>
    </location>
</feature>
<proteinExistence type="predicted"/>
<feature type="transmembrane region" description="Helical" evidence="1">
    <location>
        <begin position="129"/>
        <end position="148"/>
    </location>
</feature>
<feature type="transmembrane region" description="Helical" evidence="1">
    <location>
        <begin position="190"/>
        <end position="208"/>
    </location>
</feature>
<dbReference type="PANTHER" id="PTHR40400">
    <property type="entry name" value="SLR1512 PROTEIN"/>
    <property type="match status" value="1"/>
</dbReference>
<keyword evidence="1" id="KW-0812">Transmembrane</keyword>
<dbReference type="PANTHER" id="PTHR40400:SF1">
    <property type="entry name" value="SLR1512 PROTEIN"/>
    <property type="match status" value="1"/>
</dbReference>
<protein>
    <submittedName>
        <fullName evidence="2">Sodium-dependent bicarbonate transporter</fullName>
    </submittedName>
</protein>
<feature type="transmembrane region" description="Helical" evidence="1">
    <location>
        <begin position="283"/>
        <end position="302"/>
    </location>
</feature>
<evidence type="ECO:0000313" key="2">
    <source>
        <dbReference type="EMBL" id="ALP52255.1"/>
    </source>
</evidence>
<dbReference type="STRING" id="1748243.Tel_03345"/>
<feature type="transmembrane region" description="Helical" evidence="1">
    <location>
        <begin position="98"/>
        <end position="117"/>
    </location>
</feature>
<gene>
    <name evidence="2" type="ORF">Tel_03345</name>
</gene>
<reference evidence="2" key="1">
    <citation type="submission" date="2015-10" db="EMBL/GenBank/DDBJ databases">
        <title>Description of Candidatus Tenderia electrophaga gen. nov, sp. nov., an Uncultivated Electroautotroph from a Biocathode Enrichment.</title>
        <authorList>
            <person name="Eddie B.J."/>
            <person name="Malanoski A.P."/>
            <person name="Wang Z."/>
            <person name="Hall R.J."/>
            <person name="Oh S.D."/>
            <person name="Heiner C."/>
            <person name="Lin B."/>
            <person name="Strycharz-Glaven S.M."/>
        </authorList>
    </citation>
    <scope>NUCLEOTIDE SEQUENCE [LARGE SCALE GENOMIC DNA]</scope>
    <source>
        <strain evidence="2">NRL1</strain>
    </source>
</reference>
<keyword evidence="1" id="KW-0472">Membrane</keyword>
<dbReference type="Pfam" id="PF05982">
    <property type="entry name" value="Sbt_1"/>
    <property type="match status" value="1"/>
</dbReference>
<dbReference type="AlphaFoldDB" id="A0A0S2TAW9"/>
<sequence length="346" mass="36070">MGSLTNLLLPAVLFFALGFVARVIKSDLRFPPDLAKVLSIYLLMAIGLHGGYELAKADIMTAVNSIVWALVLGFTLPIIGYIALVLTRKVNPMDAAAISAHYGSVSAGTFLTAIAYLDSAGVSYETYPLIMLAVMESPAIIVGLLLAAKARMSLAARDDVVAAGDGTTAMSADDGNENDAHSMAALLRDAFTNGSVVVLIGSMIIGAISTPSGMEKLFPFIDDIFMGVLCLFLFDMGMVAARRIGDFRKVGLVLAAFGVLMPLLGGVVGAYVGFAILDFSVGGATLVAVLGASASYIAVPPAMRLAVPEANPSFYLTLSLGITFPFNVLVGIPLYHSLVQSMAMSG</sequence>
<feature type="transmembrane region" description="Helical" evidence="1">
    <location>
        <begin position="66"/>
        <end position="86"/>
    </location>
</feature>
<evidence type="ECO:0000256" key="1">
    <source>
        <dbReference type="SAM" id="Phobius"/>
    </source>
</evidence>
<keyword evidence="3" id="KW-1185">Reference proteome</keyword>
<feature type="transmembrane region" description="Helical" evidence="1">
    <location>
        <begin position="36"/>
        <end position="54"/>
    </location>
</feature>
<accession>A0A0S2TAW9</accession>
<feature type="transmembrane region" description="Helical" evidence="1">
    <location>
        <begin position="314"/>
        <end position="335"/>
    </location>
</feature>
<dbReference type="KEGG" id="tee:Tel_03345"/>
<feature type="transmembrane region" description="Helical" evidence="1">
    <location>
        <begin position="220"/>
        <end position="240"/>
    </location>
</feature>
<feature type="transmembrane region" description="Helical" evidence="1">
    <location>
        <begin position="252"/>
        <end position="277"/>
    </location>
</feature>
<evidence type="ECO:0000313" key="3">
    <source>
        <dbReference type="Proteomes" id="UP000055136"/>
    </source>
</evidence>
<dbReference type="EMBL" id="CP013099">
    <property type="protein sequence ID" value="ALP52255.1"/>
    <property type="molecule type" value="Genomic_DNA"/>
</dbReference>
<organism evidence="2 3">
    <name type="scientific">Candidatus Tenderia electrophaga</name>
    <dbReference type="NCBI Taxonomy" id="1748243"/>
    <lineage>
        <taxon>Bacteria</taxon>
        <taxon>Pseudomonadati</taxon>
        <taxon>Pseudomonadota</taxon>
        <taxon>Gammaproteobacteria</taxon>
        <taxon>Candidatus Tenderiales</taxon>
        <taxon>Candidatus Tenderiaceae</taxon>
        <taxon>Candidatus Tenderia</taxon>
    </lineage>
</organism>
<dbReference type="Proteomes" id="UP000055136">
    <property type="component" value="Chromosome"/>
</dbReference>
<dbReference type="InterPro" id="IPR010293">
    <property type="entry name" value="Sbt_1"/>
</dbReference>
<name>A0A0S2TAW9_9GAMM</name>
<keyword evidence="1" id="KW-1133">Transmembrane helix</keyword>